<dbReference type="RefSeq" id="WP_161257831.1">
    <property type="nucleotide sequence ID" value="NZ_WXEY01000007.1"/>
</dbReference>
<dbReference type="Gene3D" id="3.40.960.10">
    <property type="entry name" value="VSR Endonuclease"/>
    <property type="match status" value="1"/>
</dbReference>
<sequence>MLKRLLLAGYKVTPQWKVGAYRIDMVVEGAGRRLAIECDGDKYHTAENLAEDMNRQAILERLGWRFARIRGSQFFRYPDQTMQLIFDKLTQMEIPPEGEQNASTIAVHGELKDRGSVEPWRFNEHGGRRTGPVGTL</sequence>
<comment type="caution">
    <text evidence="2">The sequence shown here is derived from an EMBL/GenBank/DDBJ whole genome shotgun (WGS) entry which is preliminary data.</text>
</comment>
<dbReference type="Proteomes" id="UP000463470">
    <property type="component" value="Unassembled WGS sequence"/>
</dbReference>
<protein>
    <submittedName>
        <fullName evidence="2">DUF559 domain-containing protein</fullName>
    </submittedName>
</protein>
<dbReference type="Pfam" id="PF18741">
    <property type="entry name" value="MTES_1575"/>
    <property type="match status" value="1"/>
</dbReference>
<organism evidence="2 3">
    <name type="scientific">Heliomicrobium undosum</name>
    <dbReference type="NCBI Taxonomy" id="121734"/>
    <lineage>
        <taxon>Bacteria</taxon>
        <taxon>Bacillati</taxon>
        <taxon>Bacillota</taxon>
        <taxon>Clostridia</taxon>
        <taxon>Eubacteriales</taxon>
        <taxon>Heliobacteriaceae</taxon>
        <taxon>Heliomicrobium</taxon>
    </lineage>
</organism>
<accession>A0A845L0Q3</accession>
<proteinExistence type="predicted"/>
<reference evidence="2 3" key="1">
    <citation type="submission" date="2020-01" db="EMBL/GenBank/DDBJ databases">
        <title>Whole-genome sequence of Heliobacterium undosum DSM 13378.</title>
        <authorList>
            <person name="Kyndt J.A."/>
            <person name="Meyer T.E."/>
        </authorList>
    </citation>
    <scope>NUCLEOTIDE SEQUENCE [LARGE SCALE GENOMIC DNA]</scope>
    <source>
        <strain evidence="2 3">DSM 13378</strain>
    </source>
</reference>
<dbReference type="AlphaFoldDB" id="A0A845L0Q3"/>
<dbReference type="EMBL" id="WXEY01000007">
    <property type="protein sequence ID" value="MZP29763.1"/>
    <property type="molecule type" value="Genomic_DNA"/>
</dbReference>
<name>A0A845L0Q3_9FIRM</name>
<dbReference type="InterPro" id="IPR049468">
    <property type="entry name" value="Restrct_endonuc-II-like_dom"/>
</dbReference>
<evidence type="ECO:0000259" key="1">
    <source>
        <dbReference type="Pfam" id="PF18741"/>
    </source>
</evidence>
<dbReference type="InterPro" id="IPR011335">
    <property type="entry name" value="Restrct_endonuc-II-like"/>
</dbReference>
<feature type="domain" description="Restriction endonuclease type II-like" evidence="1">
    <location>
        <begin position="3"/>
        <end position="89"/>
    </location>
</feature>
<keyword evidence="3" id="KW-1185">Reference proteome</keyword>
<evidence type="ECO:0000313" key="2">
    <source>
        <dbReference type="EMBL" id="MZP29763.1"/>
    </source>
</evidence>
<evidence type="ECO:0000313" key="3">
    <source>
        <dbReference type="Proteomes" id="UP000463470"/>
    </source>
</evidence>
<dbReference type="OrthoDB" id="9757917at2"/>
<dbReference type="SUPFAM" id="SSF52980">
    <property type="entry name" value="Restriction endonuclease-like"/>
    <property type="match status" value="1"/>
</dbReference>
<gene>
    <name evidence="2" type="ORF">GTO91_08600</name>
</gene>